<dbReference type="InterPro" id="IPR003594">
    <property type="entry name" value="HATPase_dom"/>
</dbReference>
<evidence type="ECO:0000256" key="12">
    <source>
        <dbReference type="SAM" id="Phobius"/>
    </source>
</evidence>
<dbReference type="SUPFAM" id="SSF55874">
    <property type="entry name" value="ATPase domain of HSP90 chaperone/DNA topoisomerase II/histidine kinase"/>
    <property type="match status" value="1"/>
</dbReference>
<keyword evidence="5" id="KW-0597">Phosphoprotein</keyword>
<dbReference type="Pfam" id="PF00512">
    <property type="entry name" value="HisKA"/>
    <property type="match status" value="1"/>
</dbReference>
<evidence type="ECO:0000256" key="4">
    <source>
        <dbReference type="ARBA" id="ARBA00022475"/>
    </source>
</evidence>
<sequence>MLQITQVVFRRRLISTIALPIILPLLLSGISIWQITRLLSAMDWVDHTDQVIAQANRTQKLLLDLETGVRGFQTTGEREFLEPYQQARSYINTAFDELTYLVSDNSLQLQRLSQLRSQYTAWFSSISQAIARKERGNVEPLSELRGRKLKMDKMRLYFNEFIATEEQLRDRRAEAVQTTTQRVILSSVVLSVSLGSFLAYYTWRYILSVSQNYESALSTAREQTESAQRSAQRLAALHTIDRAILEAESIESLIRNALIQMHKLIPYEQAFVALFNFEKGTSDILAGIILRQDLEPFNCAPLPLADFGYEPSFYQNPNSIKNLVAHQSCDSILAHLPLGGIHSCLRIPLFVKETLLGELNLAATQTNAFDDEAREIGGEVAAQLAIAIQQSLLRDQLQRYALKLEERVTERTTELQETNQELESFTYSVSHDLRSPLRTMQGFAQALQEDYGDQIDSMGQEYIQFITDGAIHMDTLISDLLAYSRLSRAQIQLQPVELNNVIEEAQKQIATQMAEKKAEITINTSLPSVIAHRSTLIQVVTNLLSNAIKFVKPGVQPKIQISAQEKQNFVELSFADNGIGIAPEYQERVFRVFERLHSTEEYPGTGIGLAIVRKGIERMGGQVVLESKVGAGSRFIITLPKSVTSDRRAV</sequence>
<keyword evidence="11 12" id="KW-0472">Membrane</keyword>
<dbReference type="SUPFAM" id="SSF47384">
    <property type="entry name" value="Homodimeric domain of signal transducing histidine kinase"/>
    <property type="match status" value="1"/>
</dbReference>
<dbReference type="Gene3D" id="1.10.287.130">
    <property type="match status" value="1"/>
</dbReference>
<feature type="domain" description="Histidine kinase" evidence="13">
    <location>
        <begin position="428"/>
        <end position="643"/>
    </location>
</feature>
<dbReference type="InterPro" id="IPR003018">
    <property type="entry name" value="GAF"/>
</dbReference>
<dbReference type="Gene3D" id="3.30.450.40">
    <property type="match status" value="1"/>
</dbReference>
<dbReference type="RefSeq" id="WP_038078133.1">
    <property type="nucleotide sequence ID" value="NZ_JHEG04000001.1"/>
</dbReference>
<evidence type="ECO:0000256" key="7">
    <source>
        <dbReference type="ARBA" id="ARBA00022741"/>
    </source>
</evidence>
<keyword evidence="10" id="KW-0902">Two-component regulatory system</keyword>
<dbReference type="AlphaFoldDB" id="A0A0C1RMU9"/>
<dbReference type="SMART" id="SM00387">
    <property type="entry name" value="HATPase_c"/>
    <property type="match status" value="1"/>
</dbReference>
<evidence type="ECO:0000256" key="5">
    <source>
        <dbReference type="ARBA" id="ARBA00022553"/>
    </source>
</evidence>
<evidence type="ECO:0000256" key="9">
    <source>
        <dbReference type="ARBA" id="ARBA00022840"/>
    </source>
</evidence>
<keyword evidence="16" id="KW-1185">Reference proteome</keyword>
<dbReference type="SMART" id="SM00065">
    <property type="entry name" value="GAF"/>
    <property type="match status" value="1"/>
</dbReference>
<keyword evidence="4" id="KW-1003">Cell membrane</keyword>
<dbReference type="STRING" id="1479485.DA73_0208205"/>
<dbReference type="GO" id="GO:0030295">
    <property type="term" value="F:protein kinase activator activity"/>
    <property type="evidence" value="ECO:0007669"/>
    <property type="project" value="TreeGrafter"/>
</dbReference>
<dbReference type="Pfam" id="PF05227">
    <property type="entry name" value="CHASE3"/>
    <property type="match status" value="1"/>
</dbReference>
<dbReference type="InterPro" id="IPR003661">
    <property type="entry name" value="HisK_dim/P_dom"/>
</dbReference>
<proteinExistence type="predicted"/>
<dbReference type="GO" id="GO:0007234">
    <property type="term" value="P:osmosensory signaling via phosphorelay pathway"/>
    <property type="evidence" value="ECO:0007669"/>
    <property type="project" value="TreeGrafter"/>
</dbReference>
<dbReference type="GO" id="GO:0005886">
    <property type="term" value="C:plasma membrane"/>
    <property type="evidence" value="ECO:0007669"/>
    <property type="project" value="UniProtKB-SubCell"/>
</dbReference>
<protein>
    <recommendedName>
        <fullName evidence="3">histidine kinase</fullName>
        <ecNumber evidence="3">2.7.13.3</ecNumber>
    </recommendedName>
</protein>
<keyword evidence="12" id="KW-0812">Transmembrane</keyword>
<evidence type="ECO:0000313" key="15">
    <source>
        <dbReference type="EMBL" id="KIE13325.1"/>
    </source>
</evidence>
<dbReference type="EMBL" id="JHEG02000019">
    <property type="protein sequence ID" value="KIE13325.1"/>
    <property type="molecule type" value="Genomic_DNA"/>
</dbReference>
<dbReference type="EMBL" id="JHEG04000001">
    <property type="protein sequence ID" value="KAF3887679.1"/>
    <property type="molecule type" value="Genomic_DNA"/>
</dbReference>
<dbReference type="InterPro" id="IPR036097">
    <property type="entry name" value="HisK_dim/P_sf"/>
</dbReference>
<dbReference type="Pfam" id="PF13185">
    <property type="entry name" value="GAF_2"/>
    <property type="match status" value="1"/>
</dbReference>
<keyword evidence="6" id="KW-0808">Transferase</keyword>
<dbReference type="InterPro" id="IPR029016">
    <property type="entry name" value="GAF-like_dom_sf"/>
</dbReference>
<keyword evidence="8" id="KW-0418">Kinase</keyword>
<keyword evidence="9" id="KW-0067">ATP-binding</keyword>
<evidence type="ECO:0000256" key="8">
    <source>
        <dbReference type="ARBA" id="ARBA00022777"/>
    </source>
</evidence>
<dbReference type="GO" id="GO:0000156">
    <property type="term" value="F:phosphorelay response regulator activity"/>
    <property type="evidence" value="ECO:0007669"/>
    <property type="project" value="TreeGrafter"/>
</dbReference>
<name>A0A0C1RMU9_9CYAN</name>
<dbReference type="PANTHER" id="PTHR42878">
    <property type="entry name" value="TWO-COMPONENT HISTIDINE KINASE"/>
    <property type="match status" value="1"/>
</dbReference>
<dbReference type="InterPro" id="IPR005467">
    <property type="entry name" value="His_kinase_dom"/>
</dbReference>
<dbReference type="InterPro" id="IPR050351">
    <property type="entry name" value="BphY/WalK/GraS-like"/>
</dbReference>
<comment type="subcellular location">
    <subcellularLocation>
        <location evidence="2">Cell membrane</location>
    </subcellularLocation>
</comment>
<reference evidence="14" key="2">
    <citation type="submission" date="2019-11" db="EMBL/GenBank/DDBJ databases">
        <title>Improved Assembly of Tolypothrix boutellei genome.</title>
        <authorList>
            <person name="Sarangi A.N."/>
            <person name="Mukherjee M."/>
            <person name="Ghosh S."/>
            <person name="Singh D."/>
            <person name="Das A."/>
            <person name="Kant S."/>
            <person name="Prusty A."/>
            <person name="Tripathy S."/>
        </authorList>
    </citation>
    <scope>NUCLEOTIDE SEQUENCE</scope>
    <source>
        <strain evidence="14">VB521301</strain>
    </source>
</reference>
<dbReference type="EC" id="2.7.13.3" evidence="3"/>
<organism evidence="15">
    <name type="scientific">Tolypothrix bouteillei VB521301</name>
    <dbReference type="NCBI Taxonomy" id="1479485"/>
    <lineage>
        <taxon>Bacteria</taxon>
        <taxon>Bacillati</taxon>
        <taxon>Cyanobacteriota</taxon>
        <taxon>Cyanophyceae</taxon>
        <taxon>Nostocales</taxon>
        <taxon>Tolypothrichaceae</taxon>
        <taxon>Tolypothrix</taxon>
    </lineage>
</organism>
<feature type="transmembrane region" description="Helical" evidence="12">
    <location>
        <begin position="12"/>
        <end position="33"/>
    </location>
</feature>
<dbReference type="Proteomes" id="UP000029738">
    <property type="component" value="Unassembled WGS sequence"/>
</dbReference>
<dbReference type="InterPro" id="IPR036890">
    <property type="entry name" value="HATPase_C_sf"/>
</dbReference>
<keyword evidence="7" id="KW-0547">Nucleotide-binding</keyword>
<dbReference type="InterPro" id="IPR004358">
    <property type="entry name" value="Sig_transdc_His_kin-like_C"/>
</dbReference>
<dbReference type="FunFam" id="3.30.565.10:FF:000023">
    <property type="entry name" value="PAS domain-containing sensor histidine kinase"/>
    <property type="match status" value="1"/>
</dbReference>
<evidence type="ECO:0000313" key="16">
    <source>
        <dbReference type="Proteomes" id="UP000029738"/>
    </source>
</evidence>
<dbReference type="OrthoDB" id="9808408at2"/>
<dbReference type="PRINTS" id="PR00344">
    <property type="entry name" value="BCTRLSENSOR"/>
</dbReference>
<evidence type="ECO:0000313" key="14">
    <source>
        <dbReference type="EMBL" id="KAF3887679.1"/>
    </source>
</evidence>
<dbReference type="CDD" id="cd19410">
    <property type="entry name" value="HK9-like_sensor"/>
    <property type="match status" value="1"/>
</dbReference>
<dbReference type="CDD" id="cd00082">
    <property type="entry name" value="HisKA"/>
    <property type="match status" value="1"/>
</dbReference>
<evidence type="ECO:0000259" key="13">
    <source>
        <dbReference type="PROSITE" id="PS50109"/>
    </source>
</evidence>
<keyword evidence="12" id="KW-1133">Transmembrane helix</keyword>
<evidence type="ECO:0000256" key="1">
    <source>
        <dbReference type="ARBA" id="ARBA00000085"/>
    </source>
</evidence>
<dbReference type="SMART" id="SM00388">
    <property type="entry name" value="HisKA"/>
    <property type="match status" value="1"/>
</dbReference>
<gene>
    <name evidence="15" type="ORF">DA73_0208205</name>
    <name evidence="14" type="ORF">DA73_0400020935</name>
</gene>
<evidence type="ECO:0000256" key="3">
    <source>
        <dbReference type="ARBA" id="ARBA00012438"/>
    </source>
</evidence>
<comment type="catalytic activity">
    <reaction evidence="1">
        <text>ATP + protein L-histidine = ADP + protein N-phospho-L-histidine.</text>
        <dbReference type="EC" id="2.7.13.3"/>
    </reaction>
</comment>
<evidence type="ECO:0000256" key="10">
    <source>
        <dbReference type="ARBA" id="ARBA00023012"/>
    </source>
</evidence>
<dbReference type="InterPro" id="IPR007891">
    <property type="entry name" value="CHASE3"/>
</dbReference>
<dbReference type="GO" id="GO:0005524">
    <property type="term" value="F:ATP binding"/>
    <property type="evidence" value="ECO:0007669"/>
    <property type="project" value="UniProtKB-KW"/>
</dbReference>
<dbReference type="Pfam" id="PF02518">
    <property type="entry name" value="HATPase_c"/>
    <property type="match status" value="1"/>
</dbReference>
<dbReference type="PROSITE" id="PS50109">
    <property type="entry name" value="HIS_KIN"/>
    <property type="match status" value="1"/>
</dbReference>
<reference evidence="15" key="1">
    <citation type="journal article" date="2015" name="Genome Announc.">
        <title>Draft Genome Sequence of Tolypothrix boutellei Strain VB521301.</title>
        <authorList>
            <person name="Chandrababunaidu M.M."/>
            <person name="Singh D."/>
            <person name="Sen D."/>
            <person name="Bhan S."/>
            <person name="Das S."/>
            <person name="Gupta A."/>
            <person name="Adhikary S.P."/>
            <person name="Tripathy S."/>
        </authorList>
    </citation>
    <scope>NUCLEOTIDE SEQUENCE</scope>
    <source>
        <strain evidence="15">VB521301</strain>
    </source>
</reference>
<evidence type="ECO:0000256" key="11">
    <source>
        <dbReference type="ARBA" id="ARBA00023136"/>
    </source>
</evidence>
<dbReference type="Gene3D" id="3.30.565.10">
    <property type="entry name" value="Histidine kinase-like ATPase, C-terminal domain"/>
    <property type="match status" value="1"/>
</dbReference>
<accession>A0A0C1RMU9</accession>
<dbReference type="SUPFAM" id="SSF55781">
    <property type="entry name" value="GAF domain-like"/>
    <property type="match status" value="1"/>
</dbReference>
<dbReference type="GO" id="GO:0000155">
    <property type="term" value="F:phosphorelay sensor kinase activity"/>
    <property type="evidence" value="ECO:0007669"/>
    <property type="project" value="InterPro"/>
</dbReference>
<evidence type="ECO:0000256" key="2">
    <source>
        <dbReference type="ARBA" id="ARBA00004236"/>
    </source>
</evidence>
<evidence type="ECO:0000256" key="6">
    <source>
        <dbReference type="ARBA" id="ARBA00022679"/>
    </source>
</evidence>
<dbReference type="PANTHER" id="PTHR42878:SF15">
    <property type="entry name" value="BACTERIOPHYTOCHROME"/>
    <property type="match status" value="1"/>
</dbReference>
<comment type="caution">
    <text evidence="15">The sequence shown here is derived from an EMBL/GenBank/DDBJ whole genome shotgun (WGS) entry which is preliminary data.</text>
</comment>